<evidence type="ECO:0000313" key="9">
    <source>
        <dbReference type="EMBL" id="OBX76270.1"/>
    </source>
</evidence>
<dbReference type="STRING" id="34059.A9308_09045"/>
<dbReference type="CDD" id="cd16429">
    <property type="entry name" value="VirB10"/>
    <property type="match status" value="1"/>
</dbReference>
<keyword evidence="3" id="KW-1003">Cell membrane</keyword>
<feature type="compositionally biased region" description="Low complexity" evidence="7">
    <location>
        <begin position="149"/>
        <end position="165"/>
    </location>
</feature>
<sequence length="510" mass="54064">MKLPQIKRKRPDAANDMATDNQNIITADDIDHLPDTSLPPNQSVADGVTVPNVEEVNDDIPSANVEQRDAGNSKKLKLAGAGVVATMLILIGFGASVGRYQESKAEQKAAEAEQAAAEQKTMATGKVNVVDEQKAIANSNFYDLPPPASASAVAATDAPTTADDSMNTLPSNTRISNQPVATHSYVEPVEPPQPSASPTPPRRNNDMVEGRDYFVTKTMQEPKPTISDYGNSNTITPPPQIISAVETKPIVPPPKGSDSAVLVDVAAMRVNASLTPQPQASTPQVQRGANGKLAQSLTPTVLADGTAGRRGDTNMLLLKGTSIPCVLKTKIDSTYQGFTACQISKDVYSFNGKTLLIERGSTVFGEQNVQLNQGQARVAILWTRIETPNGVSINIDSPATGQLGEMGVGAKVNSHFWKRFGSSIMLSMIQDGLDAASRRIADNGKDGDKGSNNTTVSNTTSTVEDMASQALKNSINIPPTATINQGTVLNILVARDVDFSSVYQLKKIGD</sequence>
<evidence type="ECO:0000256" key="7">
    <source>
        <dbReference type="SAM" id="MobiDB-lite"/>
    </source>
</evidence>
<evidence type="ECO:0000313" key="10">
    <source>
        <dbReference type="Proteomes" id="UP000092508"/>
    </source>
</evidence>
<dbReference type="Proteomes" id="UP000092508">
    <property type="component" value="Unassembled WGS sequence"/>
</dbReference>
<gene>
    <name evidence="9" type="ORF">A9308_09045</name>
</gene>
<dbReference type="Gene3D" id="2.40.128.260">
    <property type="entry name" value="Type IV secretion system, VirB10/TraB/TrbI"/>
    <property type="match status" value="2"/>
</dbReference>
<evidence type="ECO:0000256" key="5">
    <source>
        <dbReference type="ARBA" id="ARBA00022989"/>
    </source>
</evidence>
<dbReference type="NCBIfam" id="NF038091">
    <property type="entry name" value="T4SS_VirB10"/>
    <property type="match status" value="1"/>
</dbReference>
<organism evidence="9 10">
    <name type="scientific">Faucicola atlantae</name>
    <dbReference type="NCBI Taxonomy" id="34059"/>
    <lineage>
        <taxon>Bacteria</taxon>
        <taxon>Pseudomonadati</taxon>
        <taxon>Pseudomonadota</taxon>
        <taxon>Gammaproteobacteria</taxon>
        <taxon>Moraxellales</taxon>
        <taxon>Moraxellaceae</taxon>
        <taxon>Faucicola</taxon>
    </lineage>
</organism>
<feature type="transmembrane region" description="Helical" evidence="8">
    <location>
        <begin position="78"/>
        <end position="98"/>
    </location>
</feature>
<evidence type="ECO:0000256" key="6">
    <source>
        <dbReference type="ARBA" id="ARBA00023136"/>
    </source>
</evidence>
<dbReference type="EMBL" id="LZMZ01000032">
    <property type="protein sequence ID" value="OBX76270.1"/>
    <property type="molecule type" value="Genomic_DNA"/>
</dbReference>
<dbReference type="InterPro" id="IPR047695">
    <property type="entry name" value="T4SS_VirB10/PtlG"/>
</dbReference>
<feature type="region of interest" description="Disordered" evidence="7">
    <location>
        <begin position="149"/>
        <end position="207"/>
    </location>
</feature>
<evidence type="ECO:0008006" key="11">
    <source>
        <dbReference type="Google" id="ProtNLM"/>
    </source>
</evidence>
<dbReference type="InterPro" id="IPR042217">
    <property type="entry name" value="T4SS_VirB10/TrbI"/>
</dbReference>
<evidence type="ECO:0000256" key="2">
    <source>
        <dbReference type="ARBA" id="ARBA00010265"/>
    </source>
</evidence>
<accession>A0A1B8QAE9</accession>
<evidence type="ECO:0000256" key="8">
    <source>
        <dbReference type="SAM" id="Phobius"/>
    </source>
</evidence>
<dbReference type="Pfam" id="PF03743">
    <property type="entry name" value="TrbI"/>
    <property type="match status" value="1"/>
</dbReference>
<comment type="caution">
    <text evidence="9">The sequence shown here is derived from an EMBL/GenBank/DDBJ whole genome shotgun (WGS) entry which is preliminary data.</text>
</comment>
<name>A0A1B8QAE9_9GAMM</name>
<feature type="compositionally biased region" description="Polar residues" evidence="7">
    <location>
        <begin position="166"/>
        <end position="181"/>
    </location>
</feature>
<dbReference type="AlphaFoldDB" id="A0A1B8QAE9"/>
<dbReference type="GO" id="GO:0005886">
    <property type="term" value="C:plasma membrane"/>
    <property type="evidence" value="ECO:0007669"/>
    <property type="project" value="UniProtKB-SubCell"/>
</dbReference>
<dbReference type="InterPro" id="IPR005498">
    <property type="entry name" value="T4SS_VirB10/TraB/TrbI"/>
</dbReference>
<proteinExistence type="inferred from homology"/>
<keyword evidence="4 8" id="KW-0812">Transmembrane</keyword>
<protein>
    <recommendedName>
        <fullName evidence="11">Type IV secretion system protein virB10</fullName>
    </recommendedName>
</protein>
<feature type="compositionally biased region" description="Pro residues" evidence="7">
    <location>
        <begin position="189"/>
        <end position="201"/>
    </location>
</feature>
<reference evidence="9 10" key="1">
    <citation type="submission" date="2016-06" db="EMBL/GenBank/DDBJ databases">
        <title>Draft genome of Moraxella atlantae CCUG 66109.</title>
        <authorList>
            <person name="Salva-Serra F."/>
            <person name="Engstrom-Jakobsson H."/>
            <person name="Thorell K."/>
            <person name="Gonzales-Siles L."/>
            <person name="Karlsson R."/>
            <person name="Boulund F."/>
            <person name="Engstrand L."/>
            <person name="Kristiansson E."/>
            <person name="Moore E."/>
        </authorList>
    </citation>
    <scope>NUCLEOTIDE SEQUENCE [LARGE SCALE GENOMIC DNA]</scope>
    <source>
        <strain evidence="9 10">CCUG 66109</strain>
    </source>
</reference>
<keyword evidence="5 8" id="KW-1133">Transmembrane helix</keyword>
<comment type="subcellular location">
    <subcellularLocation>
        <location evidence="1">Cell membrane</location>
        <topology evidence="1">Single-pass membrane protein</topology>
    </subcellularLocation>
</comment>
<evidence type="ECO:0000256" key="1">
    <source>
        <dbReference type="ARBA" id="ARBA00004162"/>
    </source>
</evidence>
<keyword evidence="6 8" id="KW-0472">Membrane</keyword>
<evidence type="ECO:0000256" key="3">
    <source>
        <dbReference type="ARBA" id="ARBA00022475"/>
    </source>
</evidence>
<evidence type="ECO:0000256" key="4">
    <source>
        <dbReference type="ARBA" id="ARBA00022692"/>
    </source>
</evidence>
<comment type="similarity">
    <text evidence="2">Belongs to the TrbI/VirB10 family.</text>
</comment>